<dbReference type="Gramene" id="Manes.05G034500.1.v8.1">
    <property type="protein sequence ID" value="Manes.05G034500.1.v8.1.CDS"/>
    <property type="gene ID" value="Manes.05G034500.v8.1"/>
</dbReference>
<keyword evidence="2" id="KW-0106">Calcium</keyword>
<evidence type="ECO:0000256" key="2">
    <source>
        <dbReference type="ARBA" id="ARBA00022837"/>
    </source>
</evidence>
<sequence length="203" mass="23621">MHARCTCSKMEKGILEVLLVRAERIRHTNLVVDHLVIGTPAYYVVTQCGNKVHKSKVSLGKDEEARWNEKFRFEFPLIDWKYLTHLKFRIMDKEFLRHGGFVGETIIYIGGMIADGIDEGILEVKPVPYNVVLEDDTYKGEIKVGLKFITNKEMPTEETASVTPVNEPRQSFCRYIINHLKSSWSRFYFYCSQLITRNKPKEN</sequence>
<dbReference type="PANTHER" id="PTHR46502:SF14">
    <property type="entry name" value="CALCIUM-DEPENDENT LIPID-BINDING (CALB DOMAIN) FAMILY PROTEIN"/>
    <property type="match status" value="1"/>
</dbReference>
<feature type="domain" description="C2" evidence="3">
    <location>
        <begin position="1"/>
        <end position="122"/>
    </location>
</feature>
<protein>
    <recommendedName>
        <fullName evidence="3">C2 domain-containing protein</fullName>
    </recommendedName>
</protein>
<dbReference type="Gene3D" id="2.60.40.150">
    <property type="entry name" value="C2 domain"/>
    <property type="match status" value="1"/>
</dbReference>
<gene>
    <name evidence="4" type="ORF">MANES_05G034500v8</name>
</gene>
<dbReference type="InterPro" id="IPR035892">
    <property type="entry name" value="C2_domain_sf"/>
</dbReference>
<dbReference type="Pfam" id="PF00168">
    <property type="entry name" value="C2"/>
    <property type="match status" value="1"/>
</dbReference>
<organism evidence="4 5">
    <name type="scientific">Manihot esculenta</name>
    <name type="common">Cassava</name>
    <name type="synonym">Jatropha manihot</name>
    <dbReference type="NCBI Taxonomy" id="3983"/>
    <lineage>
        <taxon>Eukaryota</taxon>
        <taxon>Viridiplantae</taxon>
        <taxon>Streptophyta</taxon>
        <taxon>Embryophyta</taxon>
        <taxon>Tracheophyta</taxon>
        <taxon>Spermatophyta</taxon>
        <taxon>Magnoliopsida</taxon>
        <taxon>eudicotyledons</taxon>
        <taxon>Gunneridae</taxon>
        <taxon>Pentapetalae</taxon>
        <taxon>rosids</taxon>
        <taxon>fabids</taxon>
        <taxon>Malpighiales</taxon>
        <taxon>Euphorbiaceae</taxon>
        <taxon>Crotonoideae</taxon>
        <taxon>Manihoteae</taxon>
        <taxon>Manihot</taxon>
    </lineage>
</organism>
<evidence type="ECO:0000313" key="5">
    <source>
        <dbReference type="Proteomes" id="UP000091857"/>
    </source>
</evidence>
<proteinExistence type="predicted"/>
<dbReference type="SUPFAM" id="SSF49562">
    <property type="entry name" value="C2 domain (Calcium/lipid-binding domain, CaLB)"/>
    <property type="match status" value="1"/>
</dbReference>
<dbReference type="PANTHER" id="PTHR46502">
    <property type="entry name" value="C2 DOMAIN-CONTAINING"/>
    <property type="match status" value="1"/>
</dbReference>
<dbReference type="Proteomes" id="UP000091857">
    <property type="component" value="Chromosome 5"/>
</dbReference>
<dbReference type="PROSITE" id="PS50004">
    <property type="entry name" value="C2"/>
    <property type="match status" value="1"/>
</dbReference>
<keyword evidence="1" id="KW-0479">Metal-binding</keyword>
<evidence type="ECO:0000259" key="3">
    <source>
        <dbReference type="PROSITE" id="PS50004"/>
    </source>
</evidence>
<dbReference type="STRING" id="3983.A0A2C9VSY2"/>
<reference evidence="5" key="1">
    <citation type="journal article" date="2016" name="Nat. Biotechnol.">
        <title>Sequencing wild and cultivated cassava and related species reveals extensive interspecific hybridization and genetic diversity.</title>
        <authorList>
            <person name="Bredeson J.V."/>
            <person name="Lyons J.B."/>
            <person name="Prochnik S.E."/>
            <person name="Wu G.A."/>
            <person name="Ha C.M."/>
            <person name="Edsinger-Gonzales E."/>
            <person name="Grimwood J."/>
            <person name="Schmutz J."/>
            <person name="Rabbi I.Y."/>
            <person name="Egesi C."/>
            <person name="Nauluvula P."/>
            <person name="Lebot V."/>
            <person name="Ndunguru J."/>
            <person name="Mkamilo G."/>
            <person name="Bart R.S."/>
            <person name="Setter T.L."/>
            <person name="Gleadow R.M."/>
            <person name="Kulakow P."/>
            <person name="Ferguson M.E."/>
            <person name="Rounsley S."/>
            <person name="Rokhsar D.S."/>
        </authorList>
    </citation>
    <scope>NUCLEOTIDE SEQUENCE [LARGE SCALE GENOMIC DNA]</scope>
    <source>
        <strain evidence="5">cv. AM560-2</strain>
    </source>
</reference>
<keyword evidence="5" id="KW-1185">Reference proteome</keyword>
<comment type="caution">
    <text evidence="4">The sequence shown here is derived from an EMBL/GenBank/DDBJ whole genome shotgun (WGS) entry which is preliminary data.</text>
</comment>
<evidence type="ECO:0000256" key="1">
    <source>
        <dbReference type="ARBA" id="ARBA00022723"/>
    </source>
</evidence>
<name>A0A2C9VSY2_MANES</name>
<dbReference type="GO" id="GO:0046872">
    <property type="term" value="F:metal ion binding"/>
    <property type="evidence" value="ECO:0007669"/>
    <property type="project" value="UniProtKB-KW"/>
</dbReference>
<dbReference type="InterPro" id="IPR000008">
    <property type="entry name" value="C2_dom"/>
</dbReference>
<accession>A0A2C9VSY2</accession>
<evidence type="ECO:0000313" key="4">
    <source>
        <dbReference type="EMBL" id="OAY49166.1"/>
    </source>
</evidence>
<dbReference type="AlphaFoldDB" id="A0A2C9VSY2"/>
<dbReference type="EMBL" id="CM004391">
    <property type="protein sequence ID" value="OAY49166.1"/>
    <property type="molecule type" value="Genomic_DNA"/>
</dbReference>